<keyword evidence="2" id="KW-0460">Magnesium</keyword>
<evidence type="ECO:0000256" key="1">
    <source>
        <dbReference type="ARBA" id="ARBA00022723"/>
    </source>
</evidence>
<dbReference type="Pfam" id="PF13378">
    <property type="entry name" value="MR_MLE_C"/>
    <property type="match status" value="1"/>
</dbReference>
<protein>
    <recommendedName>
        <fullName evidence="4">Mandelate racemase/muconate lactonizing enzyme C-terminal domain-containing protein</fullName>
    </recommendedName>
</protein>
<accession>A0A858RH24</accession>
<dbReference type="GO" id="GO:0046872">
    <property type="term" value="F:metal ion binding"/>
    <property type="evidence" value="ECO:0007669"/>
    <property type="project" value="UniProtKB-KW"/>
</dbReference>
<evidence type="ECO:0000256" key="3">
    <source>
        <dbReference type="ARBA" id="ARBA00023239"/>
    </source>
</evidence>
<dbReference type="SMART" id="SM00922">
    <property type="entry name" value="MR_MLE"/>
    <property type="match status" value="1"/>
</dbReference>
<dbReference type="EMBL" id="CP051774">
    <property type="protein sequence ID" value="QJE95844.1"/>
    <property type="molecule type" value="Genomic_DNA"/>
</dbReference>
<proteinExistence type="predicted"/>
<dbReference type="SUPFAM" id="SSF51604">
    <property type="entry name" value="Enolase C-terminal domain-like"/>
    <property type="match status" value="1"/>
</dbReference>
<keyword evidence="6" id="KW-1185">Reference proteome</keyword>
<reference evidence="5 6" key="1">
    <citation type="submission" date="2020-04" db="EMBL/GenBank/DDBJ databases">
        <title>Luteolibacter sp. G-1-1-1 isolated from soil.</title>
        <authorList>
            <person name="Dahal R.H."/>
        </authorList>
    </citation>
    <scope>NUCLEOTIDE SEQUENCE [LARGE SCALE GENOMIC DNA]</scope>
    <source>
        <strain evidence="5 6">G-1-1-1</strain>
    </source>
</reference>
<dbReference type="Pfam" id="PF22015">
    <property type="entry name" value="OSBS_N"/>
    <property type="match status" value="1"/>
</dbReference>
<gene>
    <name evidence="5" type="ORF">HHL09_08615</name>
</gene>
<dbReference type="RefSeq" id="WP_169454157.1">
    <property type="nucleotide sequence ID" value="NZ_CP051774.1"/>
</dbReference>
<dbReference type="InterPro" id="IPR013342">
    <property type="entry name" value="Mandelate_racemase_C"/>
</dbReference>
<keyword evidence="1" id="KW-0479">Metal-binding</keyword>
<keyword evidence="3" id="KW-0456">Lyase</keyword>
<name>A0A858RH24_9BACT</name>
<dbReference type="InterPro" id="IPR036849">
    <property type="entry name" value="Enolase-like_C_sf"/>
</dbReference>
<dbReference type="AlphaFoldDB" id="A0A858RH24"/>
<dbReference type="InterPro" id="IPR029017">
    <property type="entry name" value="Enolase-like_N"/>
</dbReference>
<evidence type="ECO:0000313" key="6">
    <source>
        <dbReference type="Proteomes" id="UP000501812"/>
    </source>
</evidence>
<dbReference type="Gene3D" id="3.30.390.10">
    <property type="entry name" value="Enolase-like, N-terminal domain"/>
    <property type="match status" value="1"/>
</dbReference>
<dbReference type="InterPro" id="IPR029065">
    <property type="entry name" value="Enolase_C-like"/>
</dbReference>
<evidence type="ECO:0000259" key="4">
    <source>
        <dbReference type="SMART" id="SM00922"/>
    </source>
</evidence>
<sequence length="322" mass="36197">MVSKSLIWYWHYRLKSRKSLNARSSRKEFEGVLLRDAEGGYACLHPWPELGDPSLQKCLEDLMGARRWPIVRRALRCMEMDGAARSLPDPLFEDLDIPLSHATLPFRDEAAVAQAVEAGFTVAKLKCGLDLAADRAFLDSMGEKYPALKWRLDFNETGDADELAKWITAMTVETRSRIEFLEDPCEFSGTKWRELYKQGRIPLAVDREAAPNLAEAQVMVLKPAIDEPWLLGEAAMERGQRVVVTSYMDHPFGQAFAAWEAGRLALQFPGLVGICGLQTHHLFEPDAFTEALGSWTPEFHAPPGNGLGFDALLEKLPWKRVP</sequence>
<dbReference type="Gene3D" id="3.20.20.120">
    <property type="entry name" value="Enolase-like C-terminal domain"/>
    <property type="match status" value="1"/>
</dbReference>
<feature type="domain" description="Mandelate racemase/muconate lactonizing enzyme C-terminal" evidence="4">
    <location>
        <begin position="108"/>
        <end position="202"/>
    </location>
</feature>
<dbReference type="GO" id="GO:0016829">
    <property type="term" value="F:lyase activity"/>
    <property type="evidence" value="ECO:0007669"/>
    <property type="project" value="UniProtKB-KW"/>
</dbReference>
<evidence type="ECO:0000256" key="2">
    <source>
        <dbReference type="ARBA" id="ARBA00022842"/>
    </source>
</evidence>
<dbReference type="InterPro" id="IPR041338">
    <property type="entry name" value="OSBS_N"/>
</dbReference>
<dbReference type="Proteomes" id="UP000501812">
    <property type="component" value="Chromosome"/>
</dbReference>
<organism evidence="5 6">
    <name type="scientific">Luteolibacter luteus</name>
    <dbReference type="NCBI Taxonomy" id="2728835"/>
    <lineage>
        <taxon>Bacteria</taxon>
        <taxon>Pseudomonadati</taxon>
        <taxon>Verrucomicrobiota</taxon>
        <taxon>Verrucomicrobiia</taxon>
        <taxon>Verrucomicrobiales</taxon>
        <taxon>Verrucomicrobiaceae</taxon>
        <taxon>Luteolibacter</taxon>
    </lineage>
</organism>
<dbReference type="KEGG" id="luo:HHL09_08615"/>
<evidence type="ECO:0000313" key="5">
    <source>
        <dbReference type="EMBL" id="QJE95844.1"/>
    </source>
</evidence>